<accession>A0A931AEB9</accession>
<name>A0A931AEB9_9ACTN</name>
<dbReference type="InterPro" id="IPR021401">
    <property type="entry name" value="DUF3040"/>
</dbReference>
<keyword evidence="2" id="KW-0812">Transmembrane</keyword>
<evidence type="ECO:0000256" key="1">
    <source>
        <dbReference type="SAM" id="MobiDB-lite"/>
    </source>
</evidence>
<evidence type="ECO:0000313" key="4">
    <source>
        <dbReference type="Proteomes" id="UP000605361"/>
    </source>
</evidence>
<evidence type="ECO:0000256" key="2">
    <source>
        <dbReference type="SAM" id="Phobius"/>
    </source>
</evidence>
<dbReference type="AlphaFoldDB" id="A0A931AEB9"/>
<dbReference type="Pfam" id="PF11239">
    <property type="entry name" value="DUF3040"/>
    <property type="match status" value="1"/>
</dbReference>
<dbReference type="RefSeq" id="WP_195900306.1">
    <property type="nucleotide sequence ID" value="NZ_JADOGI010000159.1"/>
</dbReference>
<gene>
    <name evidence="3" type="ORF">ITP53_38005</name>
</gene>
<dbReference type="Proteomes" id="UP000605361">
    <property type="component" value="Unassembled WGS sequence"/>
</dbReference>
<feature type="region of interest" description="Disordered" evidence="1">
    <location>
        <begin position="79"/>
        <end position="107"/>
    </location>
</feature>
<reference evidence="3" key="1">
    <citation type="submission" date="2020-11" db="EMBL/GenBank/DDBJ databases">
        <title>Whole-genome analyses of Nonomuraea sp. K274.</title>
        <authorList>
            <person name="Veyisoglu A."/>
        </authorList>
    </citation>
    <scope>NUCLEOTIDE SEQUENCE</scope>
    <source>
        <strain evidence="3">K274</strain>
    </source>
</reference>
<keyword evidence="4" id="KW-1185">Reference proteome</keyword>
<feature type="transmembrane region" description="Helical" evidence="2">
    <location>
        <begin position="53"/>
        <end position="74"/>
    </location>
</feature>
<protein>
    <submittedName>
        <fullName evidence="3">DUF3040 domain-containing protein</fullName>
    </submittedName>
</protein>
<keyword evidence="2" id="KW-1133">Transmembrane helix</keyword>
<proteinExistence type="predicted"/>
<evidence type="ECO:0000313" key="3">
    <source>
        <dbReference type="EMBL" id="MBF8191397.1"/>
    </source>
</evidence>
<organism evidence="3 4">
    <name type="scientific">Nonomuraea cypriaca</name>
    <dbReference type="NCBI Taxonomy" id="1187855"/>
    <lineage>
        <taxon>Bacteria</taxon>
        <taxon>Bacillati</taxon>
        <taxon>Actinomycetota</taxon>
        <taxon>Actinomycetes</taxon>
        <taxon>Streptosporangiales</taxon>
        <taxon>Streptosporangiaceae</taxon>
        <taxon>Nonomuraea</taxon>
    </lineage>
</organism>
<dbReference type="EMBL" id="JADOGI010000159">
    <property type="protein sequence ID" value="MBF8191397.1"/>
    <property type="molecule type" value="Genomic_DNA"/>
</dbReference>
<sequence>MSLSDRERRMLAEIEQDLRRRDRAFAARMDALSAARPRMGPQRFACEVSRREIVWITVVVVVLTALSVLIVLVAGPERTPPVTPVHPPGTVLHHTPAGPLSIPGRARRGRPCAALTAARSLSGTPRVWKDS</sequence>
<keyword evidence="2" id="KW-0472">Membrane</keyword>
<comment type="caution">
    <text evidence="3">The sequence shown here is derived from an EMBL/GenBank/DDBJ whole genome shotgun (WGS) entry which is preliminary data.</text>
</comment>